<feature type="active site" evidence="7">
    <location>
        <position position="305"/>
    </location>
</feature>
<comment type="caution">
    <text evidence="7">Lacks conserved residue(s) required for the propagation of feature annotation.</text>
</comment>
<keyword evidence="6 7" id="KW-0665">Pyrimidine biosynthesis</keyword>
<dbReference type="CDD" id="cd01317">
    <property type="entry name" value="DHOase_IIa"/>
    <property type="match status" value="1"/>
</dbReference>
<comment type="function">
    <text evidence="1 7">Catalyzes the reversible cyclization of carbamoyl aspartate to dihydroorotate.</text>
</comment>
<dbReference type="RefSeq" id="WP_281811907.1">
    <property type="nucleotide sequence ID" value="NZ_BRLB01000001.1"/>
</dbReference>
<dbReference type="EMBL" id="BRLB01000001">
    <property type="protein sequence ID" value="GKX28024.1"/>
    <property type="molecule type" value="Genomic_DNA"/>
</dbReference>
<feature type="binding site" evidence="7">
    <location>
        <position position="305"/>
    </location>
    <ligand>
        <name>Zn(2+)</name>
        <dbReference type="ChEBI" id="CHEBI:29105"/>
        <label>1</label>
    </ligand>
</feature>
<dbReference type="InterPro" id="IPR050138">
    <property type="entry name" value="DHOase/Allantoinase_Hydrolase"/>
</dbReference>
<evidence type="ECO:0000313" key="10">
    <source>
        <dbReference type="EMBL" id="GKX28024.1"/>
    </source>
</evidence>
<dbReference type="PROSITE" id="PS00483">
    <property type="entry name" value="DIHYDROOROTASE_2"/>
    <property type="match status" value="1"/>
</dbReference>
<reference evidence="10" key="1">
    <citation type="submission" date="2022-06" db="EMBL/GenBank/DDBJ databases">
        <title>Vallitalea longa sp. nov., an anaerobic bacterium isolated from marine sediment.</title>
        <authorList>
            <person name="Hirano S."/>
            <person name="Terahara T."/>
            <person name="Mori K."/>
            <person name="Hamada M."/>
            <person name="Matsumoto R."/>
            <person name="Kobayashi T."/>
        </authorList>
    </citation>
    <scope>NUCLEOTIDE SEQUENCE</scope>
    <source>
        <strain evidence="10">SH18-1</strain>
    </source>
</reference>
<dbReference type="InterPro" id="IPR011059">
    <property type="entry name" value="Metal-dep_hydrolase_composite"/>
</dbReference>
<dbReference type="GO" id="GO:0004038">
    <property type="term" value="F:allantoinase activity"/>
    <property type="evidence" value="ECO:0007669"/>
    <property type="project" value="TreeGrafter"/>
</dbReference>
<gene>
    <name evidence="10" type="primary">pyrC_1</name>
    <name evidence="7" type="synonym">pyrC</name>
    <name evidence="10" type="ORF">SH1V18_05040</name>
</gene>
<evidence type="ECO:0000256" key="1">
    <source>
        <dbReference type="ARBA" id="ARBA00002368"/>
    </source>
</evidence>
<dbReference type="GO" id="GO:0008270">
    <property type="term" value="F:zinc ion binding"/>
    <property type="evidence" value="ECO:0007669"/>
    <property type="project" value="UniProtKB-UniRule"/>
</dbReference>
<evidence type="ECO:0000313" key="11">
    <source>
        <dbReference type="Proteomes" id="UP001144256"/>
    </source>
</evidence>
<feature type="binding site" evidence="7">
    <location>
        <position position="153"/>
    </location>
    <ligand>
        <name>Zn(2+)</name>
        <dbReference type="ChEBI" id="CHEBI:29105"/>
        <label>2</label>
    </ligand>
</feature>
<feature type="binding site" evidence="7">
    <location>
        <position position="63"/>
    </location>
    <ligand>
        <name>Zn(2+)</name>
        <dbReference type="ChEBI" id="CHEBI:29105"/>
        <label>1</label>
    </ligand>
</feature>
<keyword evidence="3 7" id="KW-0479">Metal-binding</keyword>
<dbReference type="Gene3D" id="2.30.40.10">
    <property type="entry name" value="Urease, subunit C, domain 1"/>
    <property type="match status" value="1"/>
</dbReference>
<organism evidence="10 11">
    <name type="scientific">Vallitalea longa</name>
    <dbReference type="NCBI Taxonomy" id="2936439"/>
    <lineage>
        <taxon>Bacteria</taxon>
        <taxon>Bacillati</taxon>
        <taxon>Bacillota</taxon>
        <taxon>Clostridia</taxon>
        <taxon>Lachnospirales</taxon>
        <taxon>Vallitaleaceae</taxon>
        <taxon>Vallitalea</taxon>
    </lineage>
</organism>
<dbReference type="AlphaFoldDB" id="A0A9W6DEW8"/>
<dbReference type="Pfam" id="PF07969">
    <property type="entry name" value="Amidohydro_3"/>
    <property type="match status" value="1"/>
</dbReference>
<dbReference type="SUPFAM" id="SSF51338">
    <property type="entry name" value="Composite domain of metallo-dependent hydrolases"/>
    <property type="match status" value="1"/>
</dbReference>
<evidence type="ECO:0000256" key="3">
    <source>
        <dbReference type="ARBA" id="ARBA00022723"/>
    </source>
</evidence>
<feature type="domain" description="Dihydroorotase catalytic" evidence="9">
    <location>
        <begin position="53"/>
        <end position="238"/>
    </location>
</feature>
<evidence type="ECO:0000256" key="6">
    <source>
        <dbReference type="ARBA" id="ARBA00022975"/>
    </source>
</evidence>
<feature type="binding site" evidence="7">
    <location>
        <position position="278"/>
    </location>
    <ligand>
        <name>substrate</name>
    </ligand>
</feature>
<dbReference type="SUPFAM" id="SSF51556">
    <property type="entry name" value="Metallo-dependent hydrolases"/>
    <property type="match status" value="1"/>
</dbReference>
<dbReference type="GO" id="GO:0044205">
    <property type="term" value="P:'de novo' UMP biosynthetic process"/>
    <property type="evidence" value="ECO:0007669"/>
    <property type="project" value="UniProtKB-UniRule"/>
</dbReference>
<comment type="similarity">
    <text evidence="2 7">Belongs to the metallo-dependent hydrolases superfamily. DHOase family. Class I DHOase subfamily.</text>
</comment>
<dbReference type="Proteomes" id="UP001144256">
    <property type="component" value="Unassembled WGS sequence"/>
</dbReference>
<feature type="binding site" evidence="7">
    <location>
        <position position="180"/>
    </location>
    <ligand>
        <name>Zn(2+)</name>
        <dbReference type="ChEBI" id="CHEBI:29105"/>
        <label>2</label>
    </ligand>
</feature>
<dbReference type="InterPro" id="IPR004722">
    <property type="entry name" value="DHOase"/>
</dbReference>
<evidence type="ECO:0000256" key="7">
    <source>
        <dbReference type="HAMAP-Rule" id="MF_00220"/>
    </source>
</evidence>
<feature type="binding site" evidence="7">
    <location>
        <position position="232"/>
    </location>
    <ligand>
        <name>Zn(2+)</name>
        <dbReference type="ChEBI" id="CHEBI:29105"/>
        <label>2</label>
    </ligand>
</feature>
<dbReference type="PANTHER" id="PTHR43668">
    <property type="entry name" value="ALLANTOINASE"/>
    <property type="match status" value="1"/>
</dbReference>
<evidence type="ECO:0000256" key="4">
    <source>
        <dbReference type="ARBA" id="ARBA00022801"/>
    </source>
</evidence>
<feature type="binding site" evidence="7">
    <location>
        <position position="309"/>
    </location>
    <ligand>
        <name>substrate</name>
    </ligand>
</feature>
<dbReference type="PROSITE" id="PS00482">
    <property type="entry name" value="DIHYDROOROTASE_1"/>
    <property type="match status" value="1"/>
</dbReference>
<accession>A0A9W6DEW8</accession>
<evidence type="ECO:0000256" key="2">
    <source>
        <dbReference type="ARBA" id="ARBA00010286"/>
    </source>
</evidence>
<keyword evidence="11" id="KW-1185">Reference proteome</keyword>
<evidence type="ECO:0000259" key="8">
    <source>
        <dbReference type="Pfam" id="PF07969"/>
    </source>
</evidence>
<feature type="binding site" evidence="7">
    <location>
        <position position="95"/>
    </location>
    <ligand>
        <name>substrate</name>
    </ligand>
</feature>
<comment type="cofactor">
    <cofactor evidence="7">
        <name>Zn(2+)</name>
        <dbReference type="ChEBI" id="CHEBI:29105"/>
    </cofactor>
    <text evidence="7">Binds 2 Zn(2+) ions per subunit.</text>
</comment>
<feature type="domain" description="Amidohydrolase 3" evidence="8">
    <location>
        <begin position="288"/>
        <end position="422"/>
    </location>
</feature>
<feature type="binding site" evidence="7">
    <location>
        <position position="153"/>
    </location>
    <ligand>
        <name>Zn(2+)</name>
        <dbReference type="ChEBI" id="CHEBI:29105"/>
        <label>1</label>
    </ligand>
</feature>
<feature type="binding site" evidence="7">
    <location>
        <position position="61"/>
    </location>
    <ligand>
        <name>Zn(2+)</name>
        <dbReference type="ChEBI" id="CHEBI:29105"/>
        <label>1</label>
    </ligand>
</feature>
<feature type="binding site" evidence="7">
    <location>
        <begin position="63"/>
        <end position="65"/>
    </location>
    <ligand>
        <name>substrate</name>
    </ligand>
</feature>
<proteinExistence type="inferred from homology"/>
<evidence type="ECO:0000256" key="5">
    <source>
        <dbReference type="ARBA" id="ARBA00022833"/>
    </source>
</evidence>
<keyword evidence="4 7" id="KW-0378">Hydrolase</keyword>
<dbReference type="HAMAP" id="MF_00220_B">
    <property type="entry name" value="PyrC_classI_B"/>
    <property type="match status" value="1"/>
</dbReference>
<comment type="catalytic activity">
    <reaction evidence="7">
        <text>(S)-dihydroorotate + H2O = N-carbamoyl-L-aspartate + H(+)</text>
        <dbReference type="Rhea" id="RHEA:24296"/>
        <dbReference type="ChEBI" id="CHEBI:15377"/>
        <dbReference type="ChEBI" id="CHEBI:15378"/>
        <dbReference type="ChEBI" id="CHEBI:30864"/>
        <dbReference type="ChEBI" id="CHEBI:32814"/>
        <dbReference type="EC" id="3.5.2.3"/>
    </reaction>
</comment>
<dbReference type="GO" id="GO:0006145">
    <property type="term" value="P:purine nucleobase catabolic process"/>
    <property type="evidence" value="ECO:0007669"/>
    <property type="project" value="TreeGrafter"/>
</dbReference>
<dbReference type="Gene3D" id="3.20.20.140">
    <property type="entry name" value="Metal-dependent hydrolases"/>
    <property type="match status" value="1"/>
</dbReference>
<comment type="caution">
    <text evidence="10">The sequence shown here is derived from an EMBL/GenBank/DDBJ whole genome shotgun (WGS) entry which is preliminary data.</text>
</comment>
<sequence>MKLLIKNGTVINPKYSSMKKLDILIENEMINKIEQNISCQEADKILEADGLWVTPGLIDVHVHLREPGFEHKETIATGSRSAAAGGFTTICAMPNTNPAIDTPELIRFIRDKAKKESVVNVLPIGAITLGQDGEKLVDIEAMVEAGACAFSEDGKSVMNAKMLNDAMKIAKTKNIPILSHCEDANMAKEGIMNEGVANKLGVIGIPTEAEDIIVSRDIILASKTGVKLHICHISTKESIEFLRNAKDRGVDVTAEVCPHHYTLTEEDVTLDNTNTKMNPPLRSKEDVEAIKKALKDGLIEIIATDHAPHSSEEKNRGYEKAPNGIVGLETAVPLGITELVETGILTPIELIKKMSYTPAKMLGIDKGNLEIGKVADITIIDPKQEYEIDINKFSSKSKNSPFHNRHVKGKVKYTIVNGKVVFE</sequence>
<comment type="pathway">
    <text evidence="7">Pyrimidine metabolism; UMP biosynthesis via de novo pathway; (S)-dihydroorotate from bicarbonate: step 3/3.</text>
</comment>
<name>A0A9W6DEW8_9FIRM</name>
<dbReference type="EC" id="3.5.2.3" evidence="7"/>
<dbReference type="NCBIfam" id="TIGR00857">
    <property type="entry name" value="pyrC_multi"/>
    <property type="match status" value="1"/>
</dbReference>
<evidence type="ECO:0000259" key="9">
    <source>
        <dbReference type="Pfam" id="PF12890"/>
    </source>
</evidence>
<keyword evidence="5 7" id="KW-0862">Zinc</keyword>
<dbReference type="InterPro" id="IPR013108">
    <property type="entry name" value="Amidohydro_3"/>
</dbReference>
<dbReference type="GO" id="GO:0004151">
    <property type="term" value="F:dihydroorotase activity"/>
    <property type="evidence" value="ECO:0007669"/>
    <property type="project" value="UniProtKB-UniRule"/>
</dbReference>
<protein>
    <recommendedName>
        <fullName evidence="7">Dihydroorotase</fullName>
        <shortName evidence="7">DHOase</shortName>
        <ecNumber evidence="7">3.5.2.3</ecNumber>
    </recommendedName>
</protein>
<dbReference type="InterPro" id="IPR002195">
    <property type="entry name" value="Dihydroorotase_CS"/>
</dbReference>
<dbReference type="Pfam" id="PF12890">
    <property type="entry name" value="DHOase"/>
    <property type="match status" value="1"/>
</dbReference>
<dbReference type="PANTHER" id="PTHR43668:SF2">
    <property type="entry name" value="ALLANTOINASE"/>
    <property type="match status" value="1"/>
</dbReference>
<dbReference type="InterPro" id="IPR024403">
    <property type="entry name" value="DHOase_cat"/>
</dbReference>
<dbReference type="InterPro" id="IPR032466">
    <property type="entry name" value="Metal_Hydrolase"/>
</dbReference>
<dbReference type="GO" id="GO:0005737">
    <property type="term" value="C:cytoplasm"/>
    <property type="evidence" value="ECO:0007669"/>
    <property type="project" value="TreeGrafter"/>
</dbReference>